<feature type="chain" id="PRO_5042842204" evidence="3">
    <location>
        <begin position="17"/>
        <end position="218"/>
    </location>
</feature>
<feature type="region of interest" description="Disordered" evidence="2">
    <location>
        <begin position="108"/>
        <end position="160"/>
    </location>
</feature>
<dbReference type="InterPro" id="IPR050468">
    <property type="entry name" value="Cuticle_Struct_Prot"/>
</dbReference>
<dbReference type="PROSITE" id="PS51155">
    <property type="entry name" value="CHIT_BIND_RR_2"/>
    <property type="match status" value="1"/>
</dbReference>
<evidence type="ECO:0000256" key="3">
    <source>
        <dbReference type="SAM" id="SignalP"/>
    </source>
</evidence>
<dbReference type="PANTHER" id="PTHR10380:SF234">
    <property type="entry name" value="CUTICULAR PROTEIN 97EA, ISOFORM A"/>
    <property type="match status" value="1"/>
</dbReference>
<accession>A0AAN9TRQ3</accession>
<evidence type="ECO:0000313" key="4">
    <source>
        <dbReference type="EMBL" id="KAK7602667.1"/>
    </source>
</evidence>
<protein>
    <submittedName>
        <fullName evidence="4">Uncharacterized protein</fullName>
    </submittedName>
</protein>
<feature type="signal peptide" evidence="3">
    <location>
        <begin position="1"/>
        <end position="16"/>
    </location>
</feature>
<keyword evidence="1" id="KW-0193">Cuticle</keyword>
<comment type="caution">
    <text evidence="4">The sequence shown here is derived from an EMBL/GenBank/DDBJ whole genome shotgun (WGS) entry which is preliminary data.</text>
</comment>
<proteinExistence type="predicted"/>
<gene>
    <name evidence="4" type="ORF">V9T40_006641</name>
</gene>
<evidence type="ECO:0000256" key="1">
    <source>
        <dbReference type="PROSITE-ProRule" id="PRU00497"/>
    </source>
</evidence>
<sequence length="218" mass="24351">MHKKLLALLSVALAQTQNYPSSSPTTPPVRILKQINRQNEDGSYTYGYQNEDGSYKIETKSATGEVVGKYGYVDADGKVREIEYGASHRGFEPVGPGITVPPLAVHLQNGNNNNVEGDYDDGQYREDPSIYDRTESPTPNPKYSSAPVAQPQPQHVQPQPQSANFVYEATLNAQPSKYQQWYMPQYRPQYVDQARQYRGQPSGNIDLYSGSYSINYSG</sequence>
<name>A0AAN9TRQ3_9HEMI</name>
<dbReference type="PRINTS" id="PR00947">
    <property type="entry name" value="CUTICLE"/>
</dbReference>
<keyword evidence="3" id="KW-0732">Signal</keyword>
<dbReference type="GO" id="GO:0062129">
    <property type="term" value="C:chitin-based extracellular matrix"/>
    <property type="evidence" value="ECO:0007669"/>
    <property type="project" value="TreeGrafter"/>
</dbReference>
<reference evidence="4 5" key="1">
    <citation type="submission" date="2024-03" db="EMBL/GenBank/DDBJ databases">
        <title>Adaptation during the transition from Ophiocordyceps entomopathogen to insect associate is accompanied by gene loss and intensified selection.</title>
        <authorList>
            <person name="Ward C.M."/>
            <person name="Onetto C.A."/>
            <person name="Borneman A.R."/>
        </authorList>
    </citation>
    <scope>NUCLEOTIDE SEQUENCE [LARGE SCALE GENOMIC DNA]</scope>
    <source>
        <strain evidence="4">AWRI1</strain>
        <tissue evidence="4">Single Adult Female</tissue>
    </source>
</reference>
<feature type="compositionally biased region" description="Basic and acidic residues" evidence="2">
    <location>
        <begin position="122"/>
        <end position="135"/>
    </location>
</feature>
<evidence type="ECO:0000313" key="5">
    <source>
        <dbReference type="Proteomes" id="UP001367676"/>
    </source>
</evidence>
<dbReference type="InterPro" id="IPR000618">
    <property type="entry name" value="Insect_cuticle"/>
</dbReference>
<dbReference type="Pfam" id="PF00379">
    <property type="entry name" value="Chitin_bind_4"/>
    <property type="match status" value="1"/>
</dbReference>
<dbReference type="AlphaFoldDB" id="A0AAN9TRQ3"/>
<evidence type="ECO:0000256" key="2">
    <source>
        <dbReference type="SAM" id="MobiDB-lite"/>
    </source>
</evidence>
<dbReference type="GO" id="GO:0008010">
    <property type="term" value="F:structural constituent of chitin-based larval cuticle"/>
    <property type="evidence" value="ECO:0007669"/>
    <property type="project" value="TreeGrafter"/>
</dbReference>
<feature type="compositionally biased region" description="Low complexity" evidence="2">
    <location>
        <begin position="144"/>
        <end position="160"/>
    </location>
</feature>
<keyword evidence="5" id="KW-1185">Reference proteome</keyword>
<dbReference type="Proteomes" id="UP001367676">
    <property type="component" value="Unassembled WGS sequence"/>
</dbReference>
<dbReference type="PANTHER" id="PTHR10380">
    <property type="entry name" value="CUTICLE PROTEIN"/>
    <property type="match status" value="1"/>
</dbReference>
<organism evidence="4 5">
    <name type="scientific">Parthenolecanium corni</name>
    <dbReference type="NCBI Taxonomy" id="536013"/>
    <lineage>
        <taxon>Eukaryota</taxon>
        <taxon>Metazoa</taxon>
        <taxon>Ecdysozoa</taxon>
        <taxon>Arthropoda</taxon>
        <taxon>Hexapoda</taxon>
        <taxon>Insecta</taxon>
        <taxon>Pterygota</taxon>
        <taxon>Neoptera</taxon>
        <taxon>Paraneoptera</taxon>
        <taxon>Hemiptera</taxon>
        <taxon>Sternorrhyncha</taxon>
        <taxon>Coccoidea</taxon>
        <taxon>Coccidae</taxon>
        <taxon>Parthenolecanium</taxon>
    </lineage>
</organism>
<dbReference type="EMBL" id="JBBCAQ010000007">
    <property type="protein sequence ID" value="KAK7602667.1"/>
    <property type="molecule type" value="Genomic_DNA"/>
</dbReference>